<proteinExistence type="predicted"/>
<name>A0ACB6QLH3_9PLEO</name>
<comment type="caution">
    <text evidence="1">The sequence shown here is derived from an EMBL/GenBank/DDBJ whole genome shotgun (WGS) entry which is preliminary data.</text>
</comment>
<evidence type="ECO:0000313" key="1">
    <source>
        <dbReference type="EMBL" id="KAF2467793.1"/>
    </source>
</evidence>
<keyword evidence="2" id="KW-1185">Reference proteome</keyword>
<sequence length="398" mass="41821">MLAPIIAIMLPHFAVAAVVSLGALEPMVTPLALLPRAISTFGWYSTGSSGGTILYKAATFSDASFLTTSGAYFRSCPSQGAVSCTMFTGCSSGYALYPSGSVTCGAFSKCGWDLLYTSLGASNPKSGIWCDASGQAGVVIYQVSPTSSHRDIHPKFNADADSVTHVNDTEKYNDFACIKHVYYRKGIVHSYKPHHVISGKELYSKYVSPKGFENQHSSTPWARSSTQALAVDFTSFSNSAAGTSSSASPSVTATPQTPKTGVIVGGTVGGIAIIGVAVVAVVFLFRRRSTQHSTQPDTPLSPLPEKLPSNNVAPFVSVEAANTHPSYYYQPGPTSPVPESPAPQYPSGSPAPQYPSSPSAPQYPSQPVYTRELPAGAPAPHYAAPPPGNMTELPTTRP</sequence>
<organism evidence="1 2">
    <name type="scientific">Lindgomyces ingoldianus</name>
    <dbReference type="NCBI Taxonomy" id="673940"/>
    <lineage>
        <taxon>Eukaryota</taxon>
        <taxon>Fungi</taxon>
        <taxon>Dikarya</taxon>
        <taxon>Ascomycota</taxon>
        <taxon>Pezizomycotina</taxon>
        <taxon>Dothideomycetes</taxon>
        <taxon>Pleosporomycetidae</taxon>
        <taxon>Pleosporales</taxon>
        <taxon>Lindgomycetaceae</taxon>
        <taxon>Lindgomyces</taxon>
    </lineage>
</organism>
<protein>
    <submittedName>
        <fullName evidence="1">Uncharacterized protein</fullName>
    </submittedName>
</protein>
<evidence type="ECO:0000313" key="2">
    <source>
        <dbReference type="Proteomes" id="UP000799755"/>
    </source>
</evidence>
<dbReference type="Proteomes" id="UP000799755">
    <property type="component" value="Unassembled WGS sequence"/>
</dbReference>
<gene>
    <name evidence="1" type="ORF">BDR25DRAFT_316431</name>
</gene>
<reference evidence="1" key="1">
    <citation type="journal article" date="2020" name="Stud. Mycol.">
        <title>101 Dothideomycetes genomes: a test case for predicting lifestyles and emergence of pathogens.</title>
        <authorList>
            <person name="Haridas S."/>
            <person name="Albert R."/>
            <person name="Binder M."/>
            <person name="Bloem J."/>
            <person name="Labutti K."/>
            <person name="Salamov A."/>
            <person name="Andreopoulos B."/>
            <person name="Baker S."/>
            <person name="Barry K."/>
            <person name="Bills G."/>
            <person name="Bluhm B."/>
            <person name="Cannon C."/>
            <person name="Castanera R."/>
            <person name="Culley D."/>
            <person name="Daum C."/>
            <person name="Ezra D."/>
            <person name="Gonzalez J."/>
            <person name="Henrissat B."/>
            <person name="Kuo A."/>
            <person name="Liang C."/>
            <person name="Lipzen A."/>
            <person name="Lutzoni F."/>
            <person name="Magnuson J."/>
            <person name="Mondo S."/>
            <person name="Nolan M."/>
            <person name="Ohm R."/>
            <person name="Pangilinan J."/>
            <person name="Park H.-J."/>
            <person name="Ramirez L."/>
            <person name="Alfaro M."/>
            <person name="Sun H."/>
            <person name="Tritt A."/>
            <person name="Yoshinaga Y."/>
            <person name="Zwiers L.-H."/>
            <person name="Turgeon B."/>
            <person name="Goodwin S."/>
            <person name="Spatafora J."/>
            <person name="Crous P."/>
            <person name="Grigoriev I."/>
        </authorList>
    </citation>
    <scope>NUCLEOTIDE SEQUENCE</scope>
    <source>
        <strain evidence="1">ATCC 200398</strain>
    </source>
</reference>
<dbReference type="EMBL" id="MU003518">
    <property type="protein sequence ID" value="KAF2467793.1"/>
    <property type="molecule type" value="Genomic_DNA"/>
</dbReference>
<accession>A0ACB6QLH3</accession>